<evidence type="ECO:0000256" key="2">
    <source>
        <dbReference type="ARBA" id="ARBA00022692"/>
    </source>
</evidence>
<keyword evidence="6" id="KW-0472">Membrane</keyword>
<dbReference type="InterPro" id="IPR002126">
    <property type="entry name" value="Cadherin-like_dom"/>
</dbReference>
<evidence type="ECO:0000313" key="10">
    <source>
        <dbReference type="EMBL" id="KAL3278344.1"/>
    </source>
</evidence>
<evidence type="ECO:0000256" key="5">
    <source>
        <dbReference type="ARBA" id="ARBA00022989"/>
    </source>
</evidence>
<dbReference type="Gene3D" id="2.60.40.60">
    <property type="entry name" value="Cadherins"/>
    <property type="match status" value="3"/>
</dbReference>
<protein>
    <recommendedName>
        <fullName evidence="9">Cadherin domain-containing protein</fullName>
    </recommendedName>
</protein>
<gene>
    <name evidence="10" type="ORF">HHI36_013675</name>
</gene>
<dbReference type="InterPro" id="IPR020894">
    <property type="entry name" value="Cadherin_CS"/>
</dbReference>
<dbReference type="EMBL" id="JABFTP020000103">
    <property type="protein sequence ID" value="KAL3278344.1"/>
    <property type="molecule type" value="Genomic_DNA"/>
</dbReference>
<feature type="domain" description="Cadherin" evidence="9">
    <location>
        <begin position="8"/>
        <end position="103"/>
    </location>
</feature>
<comment type="subcellular location">
    <subcellularLocation>
        <location evidence="1">Membrane</location>
        <topology evidence="1">Single-pass membrane protein</topology>
    </subcellularLocation>
</comment>
<accession>A0ABD2NIH2</accession>
<reference evidence="10 11" key="1">
    <citation type="journal article" date="2021" name="BMC Biol.">
        <title>Horizontally acquired antibacterial genes associated with adaptive radiation of ladybird beetles.</title>
        <authorList>
            <person name="Li H.S."/>
            <person name="Tang X.F."/>
            <person name="Huang Y.H."/>
            <person name="Xu Z.Y."/>
            <person name="Chen M.L."/>
            <person name="Du X.Y."/>
            <person name="Qiu B.Y."/>
            <person name="Chen P.T."/>
            <person name="Zhang W."/>
            <person name="Slipinski A."/>
            <person name="Escalona H.E."/>
            <person name="Waterhouse R.M."/>
            <person name="Zwick A."/>
            <person name="Pang H."/>
        </authorList>
    </citation>
    <scope>NUCLEOTIDE SEQUENCE [LARGE SCALE GENOMIC DNA]</scope>
    <source>
        <strain evidence="10">SYSU2018</strain>
    </source>
</reference>
<dbReference type="Proteomes" id="UP001516400">
    <property type="component" value="Unassembled WGS sequence"/>
</dbReference>
<feature type="non-terminal residue" evidence="10">
    <location>
        <position position="256"/>
    </location>
</feature>
<dbReference type="GO" id="GO:0005509">
    <property type="term" value="F:calcium ion binding"/>
    <property type="evidence" value="ECO:0007669"/>
    <property type="project" value="UniProtKB-UniRule"/>
</dbReference>
<keyword evidence="7" id="KW-0325">Glycoprotein</keyword>
<dbReference type="SMART" id="SM00112">
    <property type="entry name" value="CA"/>
    <property type="match status" value="2"/>
</dbReference>
<dbReference type="AlphaFoldDB" id="A0ABD2NIH2"/>
<keyword evidence="11" id="KW-1185">Reference proteome</keyword>
<dbReference type="PRINTS" id="PR00205">
    <property type="entry name" value="CADHERIN"/>
</dbReference>
<proteinExistence type="predicted"/>
<evidence type="ECO:0000256" key="1">
    <source>
        <dbReference type="ARBA" id="ARBA00004167"/>
    </source>
</evidence>
<evidence type="ECO:0000256" key="8">
    <source>
        <dbReference type="PROSITE-ProRule" id="PRU00043"/>
    </source>
</evidence>
<keyword evidence="2" id="KW-0812">Transmembrane</keyword>
<organism evidence="10 11">
    <name type="scientific">Cryptolaemus montrouzieri</name>
    <dbReference type="NCBI Taxonomy" id="559131"/>
    <lineage>
        <taxon>Eukaryota</taxon>
        <taxon>Metazoa</taxon>
        <taxon>Ecdysozoa</taxon>
        <taxon>Arthropoda</taxon>
        <taxon>Hexapoda</taxon>
        <taxon>Insecta</taxon>
        <taxon>Pterygota</taxon>
        <taxon>Neoptera</taxon>
        <taxon>Endopterygota</taxon>
        <taxon>Coleoptera</taxon>
        <taxon>Polyphaga</taxon>
        <taxon>Cucujiformia</taxon>
        <taxon>Coccinelloidea</taxon>
        <taxon>Coccinellidae</taxon>
        <taxon>Scymninae</taxon>
        <taxon>Scymnini</taxon>
        <taxon>Cryptolaemus</taxon>
    </lineage>
</organism>
<dbReference type="PANTHER" id="PTHR24028">
    <property type="entry name" value="CADHERIN-87A"/>
    <property type="match status" value="1"/>
</dbReference>
<sequence>MDMNNLAISEKTPVGSLIYTLEGSDPENDTIHFHLEGSDSLEVNPDTGDVTVVKPLDYETNDTLNLIVSIEDEANTQTGEKPNIVSVPVTVIILDENDNAPKFENETYEILVSEDISPGSAIFSDVKVIDKDSLGENLRISCMNLPEYPSACDYFDIKTLSRGLHSFHGAIVLLEKLRYGEQPVIQFMLNATDGELSSTARVNVNVSDVQDTPPHFKGTFSAEVKENAPINTLVMTIAAQDGDRGVPRKVVYEMVN</sequence>
<keyword evidence="4 8" id="KW-0106">Calcium</keyword>
<evidence type="ECO:0000259" key="9">
    <source>
        <dbReference type="PROSITE" id="PS50268"/>
    </source>
</evidence>
<evidence type="ECO:0000313" key="11">
    <source>
        <dbReference type="Proteomes" id="UP001516400"/>
    </source>
</evidence>
<comment type="caution">
    <text evidence="10">The sequence shown here is derived from an EMBL/GenBank/DDBJ whole genome shotgun (WGS) entry which is preliminary data.</text>
</comment>
<dbReference type="GO" id="GO:0016020">
    <property type="term" value="C:membrane"/>
    <property type="evidence" value="ECO:0007669"/>
    <property type="project" value="UniProtKB-SubCell"/>
</dbReference>
<dbReference type="Pfam" id="PF00028">
    <property type="entry name" value="Cadherin"/>
    <property type="match status" value="1"/>
</dbReference>
<dbReference type="CDD" id="cd11304">
    <property type="entry name" value="Cadherin_repeat"/>
    <property type="match status" value="3"/>
</dbReference>
<evidence type="ECO:0000256" key="4">
    <source>
        <dbReference type="ARBA" id="ARBA00022837"/>
    </source>
</evidence>
<keyword evidence="3" id="KW-0677">Repeat</keyword>
<name>A0ABD2NIH2_9CUCU</name>
<feature type="domain" description="Cadherin" evidence="9">
    <location>
        <begin position="104"/>
        <end position="216"/>
    </location>
</feature>
<evidence type="ECO:0000256" key="3">
    <source>
        <dbReference type="ARBA" id="ARBA00022737"/>
    </source>
</evidence>
<dbReference type="SUPFAM" id="SSF49313">
    <property type="entry name" value="Cadherin-like"/>
    <property type="match status" value="3"/>
</dbReference>
<dbReference type="PROSITE" id="PS50268">
    <property type="entry name" value="CADHERIN_2"/>
    <property type="match status" value="2"/>
</dbReference>
<dbReference type="InterPro" id="IPR015919">
    <property type="entry name" value="Cadherin-like_sf"/>
</dbReference>
<evidence type="ECO:0000256" key="6">
    <source>
        <dbReference type="ARBA" id="ARBA00023136"/>
    </source>
</evidence>
<dbReference type="PANTHER" id="PTHR24028:SF263">
    <property type="entry name" value="CADHERIN-RELATED FAMILY MEMBER 1"/>
    <property type="match status" value="1"/>
</dbReference>
<evidence type="ECO:0000256" key="7">
    <source>
        <dbReference type="ARBA" id="ARBA00023180"/>
    </source>
</evidence>
<keyword evidence="5" id="KW-1133">Transmembrane helix</keyword>
<dbReference type="PROSITE" id="PS00232">
    <property type="entry name" value="CADHERIN_1"/>
    <property type="match status" value="1"/>
</dbReference>
<dbReference type="InterPro" id="IPR050174">
    <property type="entry name" value="Protocadherin/Cadherin-CA"/>
</dbReference>